<dbReference type="Proteomes" id="UP001595921">
    <property type="component" value="Unassembled WGS sequence"/>
</dbReference>
<keyword evidence="4" id="KW-1185">Reference proteome</keyword>
<gene>
    <name evidence="3" type="ORF">ACFO0N_06445</name>
</gene>
<feature type="domain" description="DUF8048" evidence="2">
    <location>
        <begin position="17"/>
        <end position="130"/>
    </location>
</feature>
<feature type="compositionally biased region" description="Gly residues" evidence="1">
    <location>
        <begin position="1"/>
        <end position="11"/>
    </location>
</feature>
<evidence type="ECO:0000259" key="2">
    <source>
        <dbReference type="Pfam" id="PF26222"/>
    </source>
</evidence>
<protein>
    <recommendedName>
        <fullName evidence="2">DUF8048 domain-containing protein</fullName>
    </recommendedName>
</protein>
<name>A0ABD5PA54_9EURY</name>
<evidence type="ECO:0000313" key="3">
    <source>
        <dbReference type="EMBL" id="MFC4357588.1"/>
    </source>
</evidence>
<evidence type="ECO:0000256" key="1">
    <source>
        <dbReference type="SAM" id="MobiDB-lite"/>
    </source>
</evidence>
<evidence type="ECO:0000313" key="4">
    <source>
        <dbReference type="Proteomes" id="UP001595921"/>
    </source>
</evidence>
<dbReference type="RefSeq" id="WP_267622104.1">
    <property type="nucleotide sequence ID" value="NZ_JAODIW010000006.1"/>
</dbReference>
<feature type="region of interest" description="Disordered" evidence="1">
    <location>
        <begin position="1"/>
        <end position="20"/>
    </location>
</feature>
<comment type="caution">
    <text evidence="3">The sequence shown here is derived from an EMBL/GenBank/DDBJ whole genome shotgun (WGS) entry which is preliminary data.</text>
</comment>
<dbReference type="AlphaFoldDB" id="A0ABD5PA54"/>
<dbReference type="InterPro" id="IPR058361">
    <property type="entry name" value="DUF8048"/>
</dbReference>
<accession>A0ABD5PA54</accession>
<dbReference type="EMBL" id="JBHSDS010000003">
    <property type="protein sequence ID" value="MFC4357588.1"/>
    <property type="molecule type" value="Genomic_DNA"/>
</dbReference>
<dbReference type="Pfam" id="PF26222">
    <property type="entry name" value="DUF8048"/>
    <property type="match status" value="1"/>
</dbReference>
<reference evidence="3 4" key="1">
    <citation type="journal article" date="2019" name="Int. J. Syst. Evol. Microbiol.">
        <title>The Global Catalogue of Microorganisms (GCM) 10K type strain sequencing project: providing services to taxonomists for standard genome sequencing and annotation.</title>
        <authorList>
            <consortium name="The Broad Institute Genomics Platform"/>
            <consortium name="The Broad Institute Genome Sequencing Center for Infectious Disease"/>
            <person name="Wu L."/>
            <person name="Ma J."/>
        </authorList>
    </citation>
    <scope>NUCLEOTIDE SEQUENCE [LARGE SCALE GENOMIC DNA]</scope>
    <source>
        <strain evidence="3 4">CGMCC 1.12553</strain>
    </source>
</reference>
<sequence length="132" mass="14447">MTDGDGGGSDNSGGSEHPIEGQVLLLTAAKASVGPGALPDLLTRVQADLGPRIEEYRRRYELASEDDGRATFFVEPDHWDAVGDRLGFGRRETDAVRRAHEEQLRRVGSRTDRRDEFETALELRAAAVVGLD</sequence>
<proteinExistence type="predicted"/>
<organism evidence="3 4">
    <name type="scientific">Halobium salinum</name>
    <dbReference type="NCBI Taxonomy" id="1364940"/>
    <lineage>
        <taxon>Archaea</taxon>
        <taxon>Methanobacteriati</taxon>
        <taxon>Methanobacteriota</taxon>
        <taxon>Stenosarchaea group</taxon>
        <taxon>Halobacteria</taxon>
        <taxon>Halobacteriales</taxon>
        <taxon>Haloferacaceae</taxon>
        <taxon>Halobium</taxon>
    </lineage>
</organism>